<sequence length="72" mass="7722">MTGSKAASTVGVDRWLDVTEIGQVDRATAEYIAWLMVATDEYDLAIDAAKCGLSLDRIKEIVAAEDEESDAG</sequence>
<gene>
    <name evidence="1" type="ORF">FEZ63_17880</name>
</gene>
<dbReference type="AlphaFoldDB" id="A0A5N3P738"/>
<evidence type="ECO:0000313" key="2">
    <source>
        <dbReference type="Proteomes" id="UP000325684"/>
    </source>
</evidence>
<protein>
    <submittedName>
        <fullName evidence="1">Uncharacterized protein</fullName>
    </submittedName>
</protein>
<organism evidence="1 2">
    <name type="scientific">Microvirga brassicacearum</name>
    <dbReference type="NCBI Taxonomy" id="2580413"/>
    <lineage>
        <taxon>Bacteria</taxon>
        <taxon>Pseudomonadati</taxon>
        <taxon>Pseudomonadota</taxon>
        <taxon>Alphaproteobacteria</taxon>
        <taxon>Hyphomicrobiales</taxon>
        <taxon>Methylobacteriaceae</taxon>
        <taxon>Microvirga</taxon>
    </lineage>
</organism>
<comment type="caution">
    <text evidence="1">The sequence shown here is derived from an EMBL/GenBank/DDBJ whole genome shotgun (WGS) entry which is preliminary data.</text>
</comment>
<dbReference type="EMBL" id="VCMV01000033">
    <property type="protein sequence ID" value="KAB0265542.1"/>
    <property type="molecule type" value="Genomic_DNA"/>
</dbReference>
<keyword evidence="2" id="KW-1185">Reference proteome</keyword>
<dbReference type="RefSeq" id="WP_150947007.1">
    <property type="nucleotide sequence ID" value="NZ_VCMV01000033.1"/>
</dbReference>
<name>A0A5N3P738_9HYPH</name>
<reference evidence="1 2" key="1">
    <citation type="journal article" date="2019" name="Microorganisms">
        <title>Genome Insights into the Novel Species Microvirga brassicacearum, a Rapeseed Endophyte with Biotechnological Potential.</title>
        <authorList>
            <person name="Jimenez-Gomez A."/>
            <person name="Saati-Santamaria Z."/>
            <person name="Igual J.M."/>
            <person name="Rivas R."/>
            <person name="Mateos P.F."/>
            <person name="Garcia-Fraile P."/>
        </authorList>
    </citation>
    <scope>NUCLEOTIDE SEQUENCE [LARGE SCALE GENOMIC DNA]</scope>
    <source>
        <strain evidence="1 2">CDVBN77</strain>
    </source>
</reference>
<dbReference type="Proteomes" id="UP000325684">
    <property type="component" value="Unassembled WGS sequence"/>
</dbReference>
<proteinExistence type="predicted"/>
<evidence type="ECO:0000313" key="1">
    <source>
        <dbReference type="EMBL" id="KAB0265542.1"/>
    </source>
</evidence>
<accession>A0A5N3P738</accession>